<reference evidence="8" key="1">
    <citation type="submission" date="2025-08" db="UniProtKB">
        <authorList>
            <consortium name="RefSeq"/>
        </authorList>
    </citation>
    <scope>IDENTIFICATION</scope>
    <source>
        <tissue evidence="8">Whole body</tissue>
    </source>
</reference>
<dbReference type="InterPro" id="IPR020845">
    <property type="entry name" value="AMP-binding_CS"/>
</dbReference>
<dbReference type="SUPFAM" id="SSF56801">
    <property type="entry name" value="Acetyl-CoA synthetase-like"/>
    <property type="match status" value="1"/>
</dbReference>
<evidence type="ECO:0000256" key="4">
    <source>
        <dbReference type="ARBA" id="ARBA00023140"/>
    </source>
</evidence>
<dbReference type="GeneID" id="107064803"/>
<dbReference type="Gene3D" id="3.40.50.12780">
    <property type="entry name" value="N-terminal domain of ligase-like"/>
    <property type="match status" value="1"/>
</dbReference>
<dbReference type="PANTHER" id="PTHR24096">
    <property type="entry name" value="LONG-CHAIN-FATTY-ACID--COA LIGASE"/>
    <property type="match status" value="1"/>
</dbReference>
<evidence type="ECO:0000313" key="8">
    <source>
        <dbReference type="RefSeq" id="XP_015173344.1"/>
    </source>
</evidence>
<protein>
    <submittedName>
        <fullName evidence="8">4-coumarate--CoA ligase 1-like</fullName>
    </submittedName>
</protein>
<dbReference type="Proteomes" id="UP000694924">
    <property type="component" value="Unplaced"/>
</dbReference>
<evidence type="ECO:0000256" key="1">
    <source>
        <dbReference type="ARBA" id="ARBA00004275"/>
    </source>
</evidence>
<dbReference type="InterPro" id="IPR042099">
    <property type="entry name" value="ANL_N_sf"/>
</dbReference>
<evidence type="ECO:0000313" key="7">
    <source>
        <dbReference type="Proteomes" id="UP000694924"/>
    </source>
</evidence>
<dbReference type="InterPro" id="IPR025110">
    <property type="entry name" value="AMP-bd_C"/>
</dbReference>
<evidence type="ECO:0000259" key="5">
    <source>
        <dbReference type="Pfam" id="PF00501"/>
    </source>
</evidence>
<sequence length="540" mass="60534">MVVTNKNGETNSDFIIKDNILIGKHEPLTTEYKGIGKLLLDRMKEKPESIGQFDIITGATYTFAEMYDLTVKCALWLRQQGIQKNDVVALCSPNIMDSFAPFFATFCVGAIFTPWNPAMDIREARYFMKLSGAKIVFADESSVNTIKQAADSDKNDITIVVFGENLKAIPFSKIVDGHKKFDIDNFHCTTIDDNHDTAMILYSSGTTGPSKGVQLSHFVFLYHLLNPGGLTTDGLPLWLSSYFWISGVLLTLNCLVNHCKRFLYPTFEEEMTCKIIEKYKISWLFLSPSMINRILNSGYFKKYDMSSVTNIFLGGAKFSENSQNKLKECLPNANTVQMYGMTELGGILTAQHPHHKAGTVGTVLKNCQIKIIDLETGVALGPNKSGELLAKSITITNGYYNNPKATKETIDEDGWLHTGDLAYYDDDGEIVIIDRLKETIKYRGVQISPCEIENLLETYKDVVEVAVIGVPHLQDDEHPLAFVTTVPGSKVTERDLQDFVEKNMTDIYYLRDGVKFLDKMPHTPSGKISRKDLKAMVKGY</sequence>
<evidence type="ECO:0000259" key="6">
    <source>
        <dbReference type="Pfam" id="PF13193"/>
    </source>
</evidence>
<keyword evidence="3" id="KW-0436">Ligase</keyword>
<feature type="domain" description="AMP-binding enzyme C-terminal" evidence="6">
    <location>
        <begin position="451"/>
        <end position="527"/>
    </location>
</feature>
<dbReference type="Pfam" id="PF13193">
    <property type="entry name" value="AMP-binding_C"/>
    <property type="match status" value="1"/>
</dbReference>
<dbReference type="Pfam" id="PF00501">
    <property type="entry name" value="AMP-binding"/>
    <property type="match status" value="1"/>
</dbReference>
<evidence type="ECO:0000256" key="3">
    <source>
        <dbReference type="ARBA" id="ARBA00022598"/>
    </source>
</evidence>
<name>A0ABM1HZF7_POLDO</name>
<dbReference type="InterPro" id="IPR045851">
    <property type="entry name" value="AMP-bd_C_sf"/>
</dbReference>
<feature type="domain" description="AMP-dependent synthetase/ligase" evidence="5">
    <location>
        <begin position="57"/>
        <end position="400"/>
    </location>
</feature>
<comment type="similarity">
    <text evidence="2">Belongs to the ATP-dependent AMP-binding enzyme family.</text>
</comment>
<dbReference type="Gene3D" id="3.30.300.30">
    <property type="match status" value="1"/>
</dbReference>
<gene>
    <name evidence="8" type="primary">LOC107064803</name>
</gene>
<dbReference type="InterPro" id="IPR000873">
    <property type="entry name" value="AMP-dep_synth/lig_dom"/>
</dbReference>
<dbReference type="PROSITE" id="PS00455">
    <property type="entry name" value="AMP_BINDING"/>
    <property type="match status" value="1"/>
</dbReference>
<keyword evidence="4" id="KW-0576">Peroxisome</keyword>
<comment type="subcellular location">
    <subcellularLocation>
        <location evidence="1">Peroxisome</location>
    </subcellularLocation>
</comment>
<proteinExistence type="inferred from homology"/>
<dbReference type="RefSeq" id="XP_015173344.1">
    <property type="nucleotide sequence ID" value="XM_015317858.1"/>
</dbReference>
<accession>A0ABM1HZF7</accession>
<dbReference type="PANTHER" id="PTHR24096:SF149">
    <property type="entry name" value="AMP-BINDING DOMAIN-CONTAINING PROTEIN-RELATED"/>
    <property type="match status" value="1"/>
</dbReference>
<organism evidence="7 8">
    <name type="scientific">Polistes dominula</name>
    <name type="common">European paper wasp</name>
    <name type="synonym">Vespa dominula</name>
    <dbReference type="NCBI Taxonomy" id="743375"/>
    <lineage>
        <taxon>Eukaryota</taxon>
        <taxon>Metazoa</taxon>
        <taxon>Ecdysozoa</taxon>
        <taxon>Arthropoda</taxon>
        <taxon>Hexapoda</taxon>
        <taxon>Insecta</taxon>
        <taxon>Pterygota</taxon>
        <taxon>Neoptera</taxon>
        <taxon>Endopterygota</taxon>
        <taxon>Hymenoptera</taxon>
        <taxon>Apocrita</taxon>
        <taxon>Aculeata</taxon>
        <taxon>Vespoidea</taxon>
        <taxon>Vespidae</taxon>
        <taxon>Polistinae</taxon>
        <taxon>Polistini</taxon>
        <taxon>Polistes</taxon>
    </lineage>
</organism>
<keyword evidence="7" id="KW-1185">Reference proteome</keyword>
<evidence type="ECO:0000256" key="2">
    <source>
        <dbReference type="ARBA" id="ARBA00006432"/>
    </source>
</evidence>